<keyword evidence="2" id="KW-1185">Reference proteome</keyword>
<name>A0ACB9KI50_BAUVA</name>
<protein>
    <submittedName>
        <fullName evidence="1">Uncharacterized protein</fullName>
    </submittedName>
</protein>
<accession>A0ACB9KI50</accession>
<comment type="caution">
    <text evidence="1">The sequence shown here is derived from an EMBL/GenBank/DDBJ whole genome shotgun (WGS) entry which is preliminary data.</text>
</comment>
<evidence type="ECO:0000313" key="1">
    <source>
        <dbReference type="EMBL" id="KAI4296920.1"/>
    </source>
</evidence>
<dbReference type="Proteomes" id="UP000828941">
    <property type="component" value="Chromosome 14"/>
</dbReference>
<gene>
    <name evidence="1" type="ORF">L6164_036837</name>
</gene>
<sequence>MQGLTITSMALNCGIRWKSPLQVRSKSVTSFCVCSQMPQLQRSHCQYSKQTLKPCSSLQISPSDCENLITILSIDGGGVRGIIPGTIIGFLESELQRLDGDDARIADYFDVIAGTSTGGLVTAMLTAPNENNRPLFVASEIKDFYLEHSPKIFPRDSFPLRCLKNALRFFSGPKYDGKYLHRILMEKLGDTRLHQTVTNVVVPTFDVRRLQPTIFSSFKVKRDPSWDVLLSDLCIGTSAAPTFFPAHQIKRKTPLEHFNLIDGSIAANNPALIAIGEVVKDVIQRNQGVSVKPIDYSKFMVISLGTGSPKEEGKHDAPKVAKWGALGWLTDGDSNPIIDVFMQSGADMVDIHLSNFFQAHESENNYLRIQDDKLRESESSLDISTEDNLKNLVNVAEGLLKKPVSRVNVDTGELEPMYNNEWTNEQALTRLAQILSLRKKLRNHNARSLGEAVAYN</sequence>
<evidence type="ECO:0000313" key="2">
    <source>
        <dbReference type="Proteomes" id="UP000828941"/>
    </source>
</evidence>
<dbReference type="EMBL" id="CM039439">
    <property type="protein sequence ID" value="KAI4296920.1"/>
    <property type="molecule type" value="Genomic_DNA"/>
</dbReference>
<reference evidence="1 2" key="1">
    <citation type="journal article" date="2022" name="DNA Res.">
        <title>Chromosomal-level genome assembly of the orchid tree Bauhinia variegata (Leguminosae; Cercidoideae) supports the allotetraploid origin hypothesis of Bauhinia.</title>
        <authorList>
            <person name="Zhong Y."/>
            <person name="Chen Y."/>
            <person name="Zheng D."/>
            <person name="Pang J."/>
            <person name="Liu Y."/>
            <person name="Luo S."/>
            <person name="Meng S."/>
            <person name="Qian L."/>
            <person name="Wei D."/>
            <person name="Dai S."/>
            <person name="Zhou R."/>
        </authorList>
    </citation>
    <scope>NUCLEOTIDE SEQUENCE [LARGE SCALE GENOMIC DNA]</scope>
    <source>
        <strain evidence="1">BV-YZ2020</strain>
    </source>
</reference>
<proteinExistence type="predicted"/>
<organism evidence="1 2">
    <name type="scientific">Bauhinia variegata</name>
    <name type="common">Purple orchid tree</name>
    <name type="synonym">Phanera variegata</name>
    <dbReference type="NCBI Taxonomy" id="167791"/>
    <lineage>
        <taxon>Eukaryota</taxon>
        <taxon>Viridiplantae</taxon>
        <taxon>Streptophyta</taxon>
        <taxon>Embryophyta</taxon>
        <taxon>Tracheophyta</taxon>
        <taxon>Spermatophyta</taxon>
        <taxon>Magnoliopsida</taxon>
        <taxon>eudicotyledons</taxon>
        <taxon>Gunneridae</taxon>
        <taxon>Pentapetalae</taxon>
        <taxon>rosids</taxon>
        <taxon>fabids</taxon>
        <taxon>Fabales</taxon>
        <taxon>Fabaceae</taxon>
        <taxon>Cercidoideae</taxon>
        <taxon>Cercideae</taxon>
        <taxon>Bauhiniinae</taxon>
        <taxon>Bauhinia</taxon>
    </lineage>
</organism>